<dbReference type="SUPFAM" id="SSF53335">
    <property type="entry name" value="S-adenosyl-L-methionine-dependent methyltransferases"/>
    <property type="match status" value="1"/>
</dbReference>
<evidence type="ECO:0000313" key="3">
    <source>
        <dbReference type="EMBL" id="RAQ29704.1"/>
    </source>
</evidence>
<evidence type="ECO:0000313" key="4">
    <source>
        <dbReference type="Proteomes" id="UP000249377"/>
    </source>
</evidence>
<sequence length="382" mass="43433">MIDKMDVGKRLSALRKREGYSQAEFSELLNVSPQAISKWETGVSLPDIGTLLDMSWICKVSINSILEGDDYTEGIGNIGREHVFMDKILLCPQCRQPLKLKKVCDSPITYACDSGHSYAVVDGVLDFNTREIPGELWSLAFRNYEGYLREHHRPQNPNYRRGLSQADVMWQAIEKKRPKVILDMACGQGMGIKQQIERINWPVTIIMVDISHRILKWNKVFYATECRNPFVDMVYLACDGANLPLKDGSVDLVFSYGGYESMQAKMMAGLSEANRVLKDGGCSVYTKSVVEDFESENSKAWMNLLLSAVSGDEEAWWKKELVNVQQWEEYCRAVGFKENACTKIYGELPAPDTEVFPFENEMAQWMAEYVFVSTKLQKGRAD</sequence>
<dbReference type="InterPro" id="IPR010982">
    <property type="entry name" value="Lambda_DNA-bd_dom_sf"/>
</dbReference>
<reference evidence="3 4" key="1">
    <citation type="submission" date="2018-06" db="EMBL/GenBank/DDBJ databases">
        <title>Noncontiguous genome sequence of Ruminococcaceae bacterium ASD2818.</title>
        <authorList>
            <person name="Chaplin A.V."/>
            <person name="Sokolova S.R."/>
            <person name="Kochetkova T.O."/>
            <person name="Goltsov A.Y."/>
            <person name="Trofimov D.Y."/>
            <person name="Efimov B.A."/>
        </authorList>
    </citation>
    <scope>NUCLEOTIDE SEQUENCE [LARGE SCALE GENOMIC DNA]</scope>
    <source>
        <strain evidence="3 4">ASD2818</strain>
    </source>
</reference>
<feature type="domain" description="HTH cro/C1-type" evidence="2">
    <location>
        <begin position="11"/>
        <end position="65"/>
    </location>
</feature>
<keyword evidence="1" id="KW-0238">DNA-binding</keyword>
<dbReference type="Pfam" id="PF01381">
    <property type="entry name" value="HTH_3"/>
    <property type="match status" value="1"/>
</dbReference>
<dbReference type="InterPro" id="IPR041698">
    <property type="entry name" value="Methyltransf_25"/>
</dbReference>
<organism evidence="3 4">
    <name type="scientific">Hydrogeniiclostridium mannosilyticum</name>
    <dbReference type="NCBI Taxonomy" id="2764322"/>
    <lineage>
        <taxon>Bacteria</taxon>
        <taxon>Bacillati</taxon>
        <taxon>Bacillota</taxon>
        <taxon>Clostridia</taxon>
        <taxon>Eubacteriales</taxon>
        <taxon>Acutalibacteraceae</taxon>
        <taxon>Hydrogeniiclostridium</taxon>
    </lineage>
</organism>
<dbReference type="PANTHER" id="PTHR46558">
    <property type="entry name" value="TRACRIPTIONAL REGULATORY PROTEIN-RELATED-RELATED"/>
    <property type="match status" value="1"/>
</dbReference>
<dbReference type="CDD" id="cd00093">
    <property type="entry name" value="HTH_XRE"/>
    <property type="match status" value="1"/>
</dbReference>
<dbReference type="AlphaFoldDB" id="A0A328UI95"/>
<comment type="caution">
    <text evidence="3">The sequence shown here is derived from an EMBL/GenBank/DDBJ whole genome shotgun (WGS) entry which is preliminary data.</text>
</comment>
<dbReference type="CDD" id="cd02440">
    <property type="entry name" value="AdoMet_MTases"/>
    <property type="match status" value="1"/>
</dbReference>
<dbReference type="Gene3D" id="1.10.260.40">
    <property type="entry name" value="lambda repressor-like DNA-binding domains"/>
    <property type="match status" value="1"/>
</dbReference>
<dbReference type="SMART" id="SM00530">
    <property type="entry name" value="HTH_XRE"/>
    <property type="match status" value="1"/>
</dbReference>
<dbReference type="Proteomes" id="UP000249377">
    <property type="component" value="Unassembled WGS sequence"/>
</dbReference>
<dbReference type="GO" id="GO:0003677">
    <property type="term" value="F:DNA binding"/>
    <property type="evidence" value="ECO:0007669"/>
    <property type="project" value="UniProtKB-KW"/>
</dbReference>
<proteinExistence type="predicted"/>
<dbReference type="EMBL" id="QLYR01000002">
    <property type="protein sequence ID" value="RAQ29704.1"/>
    <property type="molecule type" value="Genomic_DNA"/>
</dbReference>
<dbReference type="InterPro" id="IPR001387">
    <property type="entry name" value="Cro/C1-type_HTH"/>
</dbReference>
<dbReference type="SUPFAM" id="SSF47413">
    <property type="entry name" value="lambda repressor-like DNA-binding domains"/>
    <property type="match status" value="1"/>
</dbReference>
<dbReference type="InterPro" id="IPR029063">
    <property type="entry name" value="SAM-dependent_MTases_sf"/>
</dbReference>
<keyword evidence="4" id="KW-1185">Reference proteome</keyword>
<dbReference type="PROSITE" id="PS50943">
    <property type="entry name" value="HTH_CROC1"/>
    <property type="match status" value="1"/>
</dbReference>
<evidence type="ECO:0000259" key="2">
    <source>
        <dbReference type="PROSITE" id="PS50943"/>
    </source>
</evidence>
<dbReference type="Pfam" id="PF13649">
    <property type="entry name" value="Methyltransf_25"/>
    <property type="match status" value="1"/>
</dbReference>
<dbReference type="Gene3D" id="3.40.50.150">
    <property type="entry name" value="Vaccinia Virus protein VP39"/>
    <property type="match status" value="1"/>
</dbReference>
<gene>
    <name evidence="3" type="ORF">DPQ25_05250</name>
</gene>
<name>A0A328UI95_9FIRM</name>
<protein>
    <recommendedName>
        <fullName evidence="2">HTH cro/C1-type domain-containing protein</fullName>
    </recommendedName>
</protein>
<evidence type="ECO:0000256" key="1">
    <source>
        <dbReference type="ARBA" id="ARBA00023125"/>
    </source>
</evidence>
<dbReference type="RefSeq" id="WP_112332134.1">
    <property type="nucleotide sequence ID" value="NZ_QLYR01000002.1"/>
</dbReference>
<accession>A0A328UI95</accession>
<dbReference type="PANTHER" id="PTHR46558:SF4">
    <property type="entry name" value="DNA-BIDING PHAGE PROTEIN"/>
    <property type="match status" value="1"/>
</dbReference>